<keyword evidence="5" id="KW-1185">Reference proteome</keyword>
<feature type="region of interest" description="Disordered" evidence="1">
    <location>
        <begin position="471"/>
        <end position="522"/>
    </location>
</feature>
<keyword evidence="2" id="KW-0472">Membrane</keyword>
<evidence type="ECO:0000313" key="5">
    <source>
        <dbReference type="Proteomes" id="UP001197795"/>
    </source>
</evidence>
<dbReference type="Pfam" id="PF26018">
    <property type="entry name" value="BSH_RND_rel"/>
    <property type="match status" value="1"/>
</dbReference>
<organism evidence="4 5">
    <name type="scientific">Waltera acetigignens</name>
    <dbReference type="NCBI Taxonomy" id="2981769"/>
    <lineage>
        <taxon>Bacteria</taxon>
        <taxon>Bacillati</taxon>
        <taxon>Bacillota</taxon>
        <taxon>Clostridia</taxon>
        <taxon>Lachnospirales</taxon>
        <taxon>Lachnospiraceae</taxon>
        <taxon>Waltera</taxon>
    </lineage>
</organism>
<comment type="caution">
    <text evidence="4">The sequence shown here is derived from an EMBL/GenBank/DDBJ whole genome shotgun (WGS) entry which is preliminary data.</text>
</comment>
<name>A0AAE3A2X7_9FIRM</name>
<sequence>MAEQPRKIKKYRKPLNLNIGMLIFGAIFIYVIICVILYFQTDHIVRYEVTEGSLATNNIYRGVSIRTEEVVSTDTAGYVNFYAREGERVAKGDTVYIVDETGRLTEELEDASLGENTLSDQELSEFRNEIVNFMHGYDDKNYESTYDFKYSLKNTVLKLANVNMLQSIENGNNGSAANIVNFCYAPTTGIVAYWTDGYENLTVEGVTQEVFDNKNYEKKQMLGNELMAVGDPVYKLSTEENWSVVIPIDAERGAEIQQEDYVKVRFLKNQYESWGQAKLFTGSDGNTFLSLTFTNSMVTFVSDRFLDIELILNDETGLKIPNSSIVEKEFFLIDEDFVTTNENTGTQGVIRQCYRDNGDISSEFVEAGAYSYDENEGVYYMDTSVLKAGDVLYKTDSQETYTVSKRATLIGVYNVNKGYADFKQINILYQNDEYSIVKANTTYGLNVYDYIVLDGSSVSDDQIITNIKKTDTGRTDIPTDSVEPGVSDNIPESIEPLPAETREEPTQETTQEATQESQTPES</sequence>
<dbReference type="AlphaFoldDB" id="A0AAE3A2X7"/>
<reference evidence="4 5" key="1">
    <citation type="submission" date="2021-10" db="EMBL/GenBank/DDBJ databases">
        <title>Anaerobic single-cell dispensing facilitates the cultivation of human gut bacteria.</title>
        <authorList>
            <person name="Afrizal A."/>
        </authorList>
    </citation>
    <scope>NUCLEOTIDE SEQUENCE [LARGE SCALE GENOMIC DNA]</scope>
    <source>
        <strain evidence="4 5">CLA-AA-H273</strain>
    </source>
</reference>
<feature type="compositionally biased region" description="Low complexity" evidence="1">
    <location>
        <begin position="507"/>
        <end position="522"/>
    </location>
</feature>
<dbReference type="Proteomes" id="UP001197795">
    <property type="component" value="Unassembled WGS sequence"/>
</dbReference>
<evidence type="ECO:0000256" key="2">
    <source>
        <dbReference type="SAM" id="Phobius"/>
    </source>
</evidence>
<dbReference type="EMBL" id="JAJEPV010000014">
    <property type="protein sequence ID" value="MCC2119418.1"/>
    <property type="molecule type" value="Genomic_DNA"/>
</dbReference>
<evidence type="ECO:0000256" key="1">
    <source>
        <dbReference type="SAM" id="MobiDB-lite"/>
    </source>
</evidence>
<dbReference type="RefSeq" id="WP_227733127.1">
    <property type="nucleotide sequence ID" value="NZ_JAJEPV010000014.1"/>
</dbReference>
<keyword evidence="2" id="KW-0812">Transmembrane</keyword>
<protein>
    <recommendedName>
        <fullName evidence="3">RND related barrel-sandwich hybrid domain-containing protein</fullName>
    </recommendedName>
</protein>
<accession>A0AAE3A2X7</accession>
<keyword evidence="2" id="KW-1133">Transmembrane helix</keyword>
<proteinExistence type="predicted"/>
<feature type="domain" description="RND related barrel-sandwich hybrid" evidence="3">
    <location>
        <begin position="68"/>
        <end position="235"/>
    </location>
</feature>
<evidence type="ECO:0000313" key="4">
    <source>
        <dbReference type="EMBL" id="MCC2119418.1"/>
    </source>
</evidence>
<feature type="transmembrane region" description="Helical" evidence="2">
    <location>
        <begin position="21"/>
        <end position="39"/>
    </location>
</feature>
<evidence type="ECO:0000259" key="3">
    <source>
        <dbReference type="Pfam" id="PF26018"/>
    </source>
</evidence>
<gene>
    <name evidence="4" type="ORF">LKD75_07370</name>
</gene>
<dbReference type="InterPro" id="IPR058709">
    <property type="entry name" value="BSH_RND-rel"/>
</dbReference>